<proteinExistence type="predicted"/>
<accession>A0A4S4KFT5</accession>
<protein>
    <recommendedName>
        <fullName evidence="3">F-box domain-containing protein</fullName>
    </recommendedName>
</protein>
<sequence>MRRATYPLTHKFPSPVELLSDDTMLEFPTNFPVALRHAPTTAAPFLRLPRDVHRMFLQTLVAVHVRPDPYVPWEGHNDLVNMMRTCKAMRTFMLETPVLWRYITVKNITPDFIPRIQTQISELTRDAKLFVALQFRKQNLGEEESHIPVHLLKKFLGILSPHLHRVQSFLAVGLTAGQLAAVAPLFEEESESFMRNGENIRIYSRVFSSLGVLIERVDTRCLLAASYQRSLTQLSFTFLELNADALGKLYEALRECPNLDQLRLQEYDQWDQEINPLADNRGGLSIGSVELPRLSQLTLIDIRPLSVTHILATIAYPETATLNKRLNNVSRMELDIVRIGAIGDGLMVEWTGYTKDAVEPSLNFRSIRDFTLINFPNVTTLTINLTVKNTRTGNLNMQILEEEDWETVLESFPKLSGLTILIPANNHVEIVKEINGVLRDSESVIPHLPSTVHFIPLNVSREPTPMLEDSD</sequence>
<keyword evidence="2" id="KW-1185">Reference proteome</keyword>
<organism evidence="1 2">
    <name type="scientific">Hermanssonia centrifuga</name>
    <dbReference type="NCBI Taxonomy" id="98765"/>
    <lineage>
        <taxon>Eukaryota</taxon>
        <taxon>Fungi</taxon>
        <taxon>Dikarya</taxon>
        <taxon>Basidiomycota</taxon>
        <taxon>Agaricomycotina</taxon>
        <taxon>Agaricomycetes</taxon>
        <taxon>Polyporales</taxon>
        <taxon>Meruliaceae</taxon>
        <taxon>Hermanssonia</taxon>
    </lineage>
</organism>
<gene>
    <name evidence="1" type="ORF">EW026_g5464</name>
</gene>
<reference evidence="1 2" key="1">
    <citation type="submission" date="2019-02" db="EMBL/GenBank/DDBJ databases">
        <title>Genome sequencing of the rare red list fungi Phlebia centrifuga.</title>
        <authorList>
            <person name="Buettner E."/>
            <person name="Kellner H."/>
        </authorList>
    </citation>
    <scope>NUCLEOTIDE SEQUENCE [LARGE SCALE GENOMIC DNA]</scope>
    <source>
        <strain evidence="1 2">DSM 108282</strain>
    </source>
</reference>
<name>A0A4S4KFT5_9APHY</name>
<evidence type="ECO:0000313" key="2">
    <source>
        <dbReference type="Proteomes" id="UP000309038"/>
    </source>
</evidence>
<evidence type="ECO:0000313" key="1">
    <source>
        <dbReference type="EMBL" id="THG96357.1"/>
    </source>
</evidence>
<evidence type="ECO:0008006" key="3">
    <source>
        <dbReference type="Google" id="ProtNLM"/>
    </source>
</evidence>
<dbReference type="AlphaFoldDB" id="A0A4S4KFT5"/>
<dbReference type="EMBL" id="SGPJ01000242">
    <property type="protein sequence ID" value="THG96357.1"/>
    <property type="molecule type" value="Genomic_DNA"/>
</dbReference>
<dbReference type="Proteomes" id="UP000309038">
    <property type="component" value="Unassembled WGS sequence"/>
</dbReference>
<comment type="caution">
    <text evidence="1">The sequence shown here is derived from an EMBL/GenBank/DDBJ whole genome shotgun (WGS) entry which is preliminary data.</text>
</comment>